<protein>
    <submittedName>
        <fullName evidence="2">Uncharacterized protein</fullName>
    </submittedName>
</protein>
<keyword evidence="3" id="KW-1185">Reference proteome</keyword>
<proteinExistence type="predicted"/>
<organism evidence="2 3">
    <name type="scientific">Microtetraspora malaysiensis</name>
    <dbReference type="NCBI Taxonomy" id="161358"/>
    <lineage>
        <taxon>Bacteria</taxon>
        <taxon>Bacillati</taxon>
        <taxon>Actinomycetota</taxon>
        <taxon>Actinomycetes</taxon>
        <taxon>Streptosporangiales</taxon>
        <taxon>Streptosporangiaceae</taxon>
        <taxon>Microtetraspora</taxon>
    </lineage>
</organism>
<sequence length="61" mass="6843">MKTLRRLLGLYKGRHARPAEPARASRTAAPPPAIDAGHTRPAITREIRRASYPWNTEGQPR</sequence>
<gene>
    <name evidence="2" type="ORF">ACFYXI_07310</name>
</gene>
<dbReference type="RefSeq" id="WP_387409382.1">
    <property type="nucleotide sequence ID" value="NZ_JBIASD010000004.1"/>
</dbReference>
<evidence type="ECO:0000313" key="2">
    <source>
        <dbReference type="EMBL" id="MFF3665386.1"/>
    </source>
</evidence>
<evidence type="ECO:0000313" key="3">
    <source>
        <dbReference type="Proteomes" id="UP001602013"/>
    </source>
</evidence>
<accession>A0ABW6SKA8</accession>
<feature type="compositionally biased region" description="Low complexity" evidence="1">
    <location>
        <begin position="19"/>
        <end position="28"/>
    </location>
</feature>
<dbReference type="EMBL" id="JBIASD010000004">
    <property type="protein sequence ID" value="MFF3665386.1"/>
    <property type="molecule type" value="Genomic_DNA"/>
</dbReference>
<comment type="caution">
    <text evidence="2">The sequence shown here is derived from an EMBL/GenBank/DDBJ whole genome shotgun (WGS) entry which is preliminary data.</text>
</comment>
<evidence type="ECO:0000256" key="1">
    <source>
        <dbReference type="SAM" id="MobiDB-lite"/>
    </source>
</evidence>
<feature type="region of interest" description="Disordered" evidence="1">
    <location>
        <begin position="1"/>
        <end position="61"/>
    </location>
</feature>
<reference evidence="2 3" key="1">
    <citation type="submission" date="2024-10" db="EMBL/GenBank/DDBJ databases">
        <title>The Natural Products Discovery Center: Release of the First 8490 Sequenced Strains for Exploring Actinobacteria Biosynthetic Diversity.</title>
        <authorList>
            <person name="Kalkreuter E."/>
            <person name="Kautsar S.A."/>
            <person name="Yang D."/>
            <person name="Bader C.D."/>
            <person name="Teijaro C.N."/>
            <person name="Fluegel L."/>
            <person name="Davis C.M."/>
            <person name="Simpson J.R."/>
            <person name="Lauterbach L."/>
            <person name="Steele A.D."/>
            <person name="Gui C."/>
            <person name="Meng S."/>
            <person name="Li G."/>
            <person name="Viehrig K."/>
            <person name="Ye F."/>
            <person name="Su P."/>
            <person name="Kiefer A.F."/>
            <person name="Nichols A."/>
            <person name="Cepeda A.J."/>
            <person name="Yan W."/>
            <person name="Fan B."/>
            <person name="Jiang Y."/>
            <person name="Adhikari A."/>
            <person name="Zheng C.-J."/>
            <person name="Schuster L."/>
            <person name="Cowan T.M."/>
            <person name="Smanski M.J."/>
            <person name="Chevrette M.G."/>
            <person name="De Carvalho L.P.S."/>
            <person name="Shen B."/>
        </authorList>
    </citation>
    <scope>NUCLEOTIDE SEQUENCE [LARGE SCALE GENOMIC DNA]</scope>
    <source>
        <strain evidence="2 3">NPDC002173</strain>
    </source>
</reference>
<dbReference type="Proteomes" id="UP001602013">
    <property type="component" value="Unassembled WGS sequence"/>
</dbReference>
<name>A0ABW6SKA8_9ACTN</name>